<evidence type="ECO:0000256" key="2">
    <source>
        <dbReference type="ARBA" id="ARBA00035112"/>
    </source>
</evidence>
<feature type="transmembrane region" description="Helical" evidence="3">
    <location>
        <begin position="97"/>
        <end position="119"/>
    </location>
</feature>
<proteinExistence type="inferred from homology"/>
<protein>
    <submittedName>
        <fullName evidence="4">Thioesterase</fullName>
    </submittedName>
</protein>
<dbReference type="Proteomes" id="UP000092177">
    <property type="component" value="Chromosome 9"/>
</dbReference>
<dbReference type="PANTHER" id="PTHR33365">
    <property type="entry name" value="YALI0B05434P"/>
    <property type="match status" value="1"/>
</dbReference>
<comment type="pathway">
    <text evidence="1">Mycotoxin biosynthesis.</text>
</comment>
<dbReference type="EMBL" id="LTAN01000009">
    <property type="protein sequence ID" value="OBR04125.1"/>
    <property type="molecule type" value="Genomic_DNA"/>
</dbReference>
<dbReference type="GeneID" id="28872333"/>
<sequence length="347" mass="39421">MGTLVQEIPRRFDYFYTIKRGAGLTLATPDRLKRTARVDTYTYYVRTRAMEKLKTALWPPSRDYSTVRTSQSDDDEPQDVVEERLRGDLAILESNVWCLRMSLLITVSALLLVTTFAVFSRVCCVRSSLACGKGHIGSDPNGFVPPNIGEPPRWTLFDSTSPYYIPEDTFDDLDKTKMMAKKLKSLHNSSNVLLNGKFADWKKPDGTVAKLPAYYSTVSNRQTYIIRSFHQMHCLISITEEYGHRVHNVASQWAPQHVAHCLNAIREAIMCLADATPMTYVNGFAVGHVTDDQQFMCRDWSALRKWANDPVRGIRYKNLAPEGAKHDQYTEIIPFPELSELEKVGLA</sequence>
<dbReference type="GO" id="GO:0043386">
    <property type="term" value="P:mycotoxin biosynthetic process"/>
    <property type="evidence" value="ECO:0007669"/>
    <property type="project" value="InterPro"/>
</dbReference>
<keyword evidence="3" id="KW-1133">Transmembrane helix</keyword>
<dbReference type="Pfam" id="PF11807">
    <property type="entry name" value="UstYa"/>
    <property type="match status" value="1"/>
</dbReference>
<dbReference type="KEGG" id="chig:CH63R_13252"/>
<evidence type="ECO:0000256" key="3">
    <source>
        <dbReference type="SAM" id="Phobius"/>
    </source>
</evidence>
<dbReference type="OrthoDB" id="3687641at2759"/>
<dbReference type="AlphaFoldDB" id="A0A1B7XWI9"/>
<keyword evidence="3" id="KW-0472">Membrane</keyword>
<keyword evidence="3" id="KW-0812">Transmembrane</keyword>
<gene>
    <name evidence="4" type="ORF">CH63R_13252</name>
</gene>
<evidence type="ECO:0000313" key="5">
    <source>
        <dbReference type="Proteomes" id="UP000092177"/>
    </source>
</evidence>
<name>A0A1B7XWI9_COLHI</name>
<evidence type="ECO:0000313" key="4">
    <source>
        <dbReference type="EMBL" id="OBR04125.1"/>
    </source>
</evidence>
<dbReference type="RefSeq" id="XP_018152643.1">
    <property type="nucleotide sequence ID" value="XM_018308226.1"/>
</dbReference>
<accession>A0A1B7XWI9</accession>
<organism evidence="4 5">
    <name type="scientific">Colletotrichum higginsianum (strain IMI 349063)</name>
    <name type="common">Crucifer anthracnose fungus</name>
    <dbReference type="NCBI Taxonomy" id="759273"/>
    <lineage>
        <taxon>Eukaryota</taxon>
        <taxon>Fungi</taxon>
        <taxon>Dikarya</taxon>
        <taxon>Ascomycota</taxon>
        <taxon>Pezizomycotina</taxon>
        <taxon>Sordariomycetes</taxon>
        <taxon>Hypocreomycetidae</taxon>
        <taxon>Glomerellales</taxon>
        <taxon>Glomerellaceae</taxon>
        <taxon>Colletotrichum</taxon>
        <taxon>Colletotrichum destructivum species complex</taxon>
    </lineage>
</organism>
<comment type="similarity">
    <text evidence="2">Belongs to the ustYa family.</text>
</comment>
<comment type="caution">
    <text evidence="4">The sequence shown here is derived from an EMBL/GenBank/DDBJ whole genome shotgun (WGS) entry which is preliminary data.</text>
</comment>
<dbReference type="VEuPathDB" id="FungiDB:CH63R_13252"/>
<keyword evidence="5" id="KW-1185">Reference proteome</keyword>
<evidence type="ECO:0000256" key="1">
    <source>
        <dbReference type="ARBA" id="ARBA00004685"/>
    </source>
</evidence>
<dbReference type="PANTHER" id="PTHR33365:SF4">
    <property type="entry name" value="CYCLOCHLOROTINE BIOSYNTHESIS PROTEIN O"/>
    <property type="match status" value="1"/>
</dbReference>
<reference evidence="5" key="1">
    <citation type="journal article" date="2017" name="BMC Genomics">
        <title>Gapless genome assembly of Colletotrichum higginsianum reveals chromosome structure and association of transposable elements with secondary metabolite gene clusters.</title>
        <authorList>
            <person name="Dallery J.-F."/>
            <person name="Lapalu N."/>
            <person name="Zampounis A."/>
            <person name="Pigne S."/>
            <person name="Luyten I."/>
            <person name="Amselem J."/>
            <person name="Wittenberg A.H.J."/>
            <person name="Zhou S."/>
            <person name="de Queiroz M.V."/>
            <person name="Robin G.P."/>
            <person name="Auger A."/>
            <person name="Hainaut M."/>
            <person name="Henrissat B."/>
            <person name="Kim K.-T."/>
            <person name="Lee Y.-H."/>
            <person name="Lespinet O."/>
            <person name="Schwartz D.C."/>
            <person name="Thon M.R."/>
            <person name="O'Connell R.J."/>
        </authorList>
    </citation>
    <scope>NUCLEOTIDE SEQUENCE [LARGE SCALE GENOMIC DNA]</scope>
    <source>
        <strain evidence="5">IMI 349063</strain>
    </source>
</reference>
<dbReference type="InterPro" id="IPR021765">
    <property type="entry name" value="UstYa-like"/>
</dbReference>